<feature type="transmembrane region" description="Helical" evidence="2">
    <location>
        <begin position="60"/>
        <end position="76"/>
    </location>
</feature>
<dbReference type="Proteomes" id="UP001500427">
    <property type="component" value="Unassembled WGS sequence"/>
</dbReference>
<dbReference type="EMBL" id="BAABIW010000015">
    <property type="protein sequence ID" value="GAA5028006.1"/>
    <property type="molecule type" value="Genomic_DNA"/>
</dbReference>
<evidence type="ECO:0000313" key="4">
    <source>
        <dbReference type="EMBL" id="GAA5028006.1"/>
    </source>
</evidence>
<feature type="transmembrane region" description="Helical" evidence="2">
    <location>
        <begin position="27"/>
        <end position="48"/>
    </location>
</feature>
<feature type="transmembrane region" description="Helical" evidence="2">
    <location>
        <begin position="229"/>
        <end position="247"/>
    </location>
</feature>
<gene>
    <name evidence="4" type="ORF">GCM10023258_23190</name>
</gene>
<dbReference type="Pfam" id="PF02517">
    <property type="entry name" value="Rce1-like"/>
    <property type="match status" value="1"/>
</dbReference>
<evidence type="ECO:0000256" key="2">
    <source>
        <dbReference type="SAM" id="Phobius"/>
    </source>
</evidence>
<feature type="transmembrane region" description="Helical" evidence="2">
    <location>
        <begin position="96"/>
        <end position="115"/>
    </location>
</feature>
<evidence type="ECO:0000256" key="1">
    <source>
        <dbReference type="SAM" id="MobiDB-lite"/>
    </source>
</evidence>
<keyword evidence="2" id="KW-0472">Membrane</keyword>
<proteinExistence type="predicted"/>
<protein>
    <recommendedName>
        <fullName evidence="3">CAAX prenyl protease 2/Lysostaphin resistance protein A-like domain-containing protein</fullName>
    </recommendedName>
</protein>
<keyword evidence="2" id="KW-1133">Transmembrane helix</keyword>
<feature type="transmembrane region" description="Helical" evidence="2">
    <location>
        <begin position="122"/>
        <end position="141"/>
    </location>
</feature>
<evidence type="ECO:0000259" key="3">
    <source>
        <dbReference type="Pfam" id="PF02517"/>
    </source>
</evidence>
<keyword evidence="5" id="KW-1185">Reference proteome</keyword>
<organism evidence="4 5">
    <name type="scientific">Terrabacter aeriphilus</name>
    <dbReference type="NCBI Taxonomy" id="515662"/>
    <lineage>
        <taxon>Bacteria</taxon>
        <taxon>Bacillati</taxon>
        <taxon>Actinomycetota</taxon>
        <taxon>Actinomycetes</taxon>
        <taxon>Micrococcales</taxon>
        <taxon>Intrasporangiaceae</taxon>
        <taxon>Terrabacter</taxon>
    </lineage>
</organism>
<feature type="domain" description="CAAX prenyl protease 2/Lysostaphin resistance protein A-like" evidence="3">
    <location>
        <begin position="121"/>
        <end position="218"/>
    </location>
</feature>
<feature type="transmembrane region" description="Helical" evidence="2">
    <location>
        <begin position="179"/>
        <end position="199"/>
    </location>
</feature>
<accession>A0ABP9JCS2</accession>
<feature type="compositionally biased region" description="Basic and acidic residues" evidence="1">
    <location>
        <begin position="1"/>
        <end position="10"/>
    </location>
</feature>
<feature type="region of interest" description="Disordered" evidence="1">
    <location>
        <begin position="253"/>
        <end position="274"/>
    </location>
</feature>
<evidence type="ECO:0000313" key="5">
    <source>
        <dbReference type="Proteomes" id="UP001500427"/>
    </source>
</evidence>
<dbReference type="InterPro" id="IPR003675">
    <property type="entry name" value="Rce1/LyrA-like_dom"/>
</dbReference>
<name>A0ABP9JCS2_9MICO</name>
<comment type="caution">
    <text evidence="4">The sequence shown here is derived from an EMBL/GenBank/DDBJ whole genome shotgun (WGS) entry which is preliminary data.</text>
</comment>
<dbReference type="RefSeq" id="WP_345507638.1">
    <property type="nucleotide sequence ID" value="NZ_BAABIW010000015.1"/>
</dbReference>
<sequence>MTDMTRETTTRPRPWSALTRPRTTGQAFTAGLAVLAGTLAITVVGGLLTKLFMREASGMLRALVVVAVLTVVAVAVRPHYGSWRDLGVTPWTPSSGSGLLLVALSLAVSPLAFGVQTLEPKVWLLLLAGYLLTGFTEELVWRGMAWRVLTLLGPARGPLVGSALFGLAHLGNVLYRDSVVLVAAQVWGAFCFGLGYAALRRRTGTIVPLMGLHLLTDLCAAVSSGPSLALLVGQDVVLLTLGVVLLARDSRSARRLGDGGPLPQRRGSTATNLG</sequence>
<keyword evidence="2" id="KW-0812">Transmembrane</keyword>
<reference evidence="5" key="1">
    <citation type="journal article" date="2019" name="Int. J. Syst. Evol. Microbiol.">
        <title>The Global Catalogue of Microorganisms (GCM) 10K type strain sequencing project: providing services to taxonomists for standard genome sequencing and annotation.</title>
        <authorList>
            <consortium name="The Broad Institute Genomics Platform"/>
            <consortium name="The Broad Institute Genome Sequencing Center for Infectious Disease"/>
            <person name="Wu L."/>
            <person name="Ma J."/>
        </authorList>
    </citation>
    <scope>NUCLEOTIDE SEQUENCE [LARGE SCALE GENOMIC DNA]</scope>
    <source>
        <strain evidence="5">JCM 17687</strain>
    </source>
</reference>
<feature type="region of interest" description="Disordered" evidence="1">
    <location>
        <begin position="1"/>
        <end position="20"/>
    </location>
</feature>